<sequence>MLLTTNKILHEDVGVDKLCLCALTTESPNQVGDSITSLHEAEFMKFINPYDVLSEPKLEPKPEEELAINRLPFDKSNMPKVTSLTSIGGKREVQQNPEKSFVMMDLASPHLGAIGSESNRYTFPFNKHNLPPGHHLISIPGNKKKECKYCQRHKIKTKSGYAVQTQYKCETCDVALCSGGYTDRNCLVAFHNEAYIVSKI</sequence>
<evidence type="ECO:0000259" key="1">
    <source>
        <dbReference type="Pfam" id="PF13842"/>
    </source>
</evidence>
<proteinExistence type="predicted"/>
<dbReference type="Pfam" id="PF13842">
    <property type="entry name" value="zf-Tnp_2"/>
    <property type="match status" value="1"/>
</dbReference>
<dbReference type="InterPro" id="IPR032718">
    <property type="entry name" value="PGBD4_Znf_C"/>
</dbReference>
<reference evidence="2" key="1">
    <citation type="submission" date="2018-11" db="EMBL/GenBank/DDBJ databases">
        <authorList>
            <person name="Alioto T."/>
            <person name="Alioto T."/>
        </authorList>
    </citation>
    <scope>NUCLEOTIDE SEQUENCE</scope>
</reference>
<organism evidence="2 3">
    <name type="scientific">Mytilus galloprovincialis</name>
    <name type="common">Mediterranean mussel</name>
    <dbReference type="NCBI Taxonomy" id="29158"/>
    <lineage>
        <taxon>Eukaryota</taxon>
        <taxon>Metazoa</taxon>
        <taxon>Spiralia</taxon>
        <taxon>Lophotrochozoa</taxon>
        <taxon>Mollusca</taxon>
        <taxon>Bivalvia</taxon>
        <taxon>Autobranchia</taxon>
        <taxon>Pteriomorphia</taxon>
        <taxon>Mytilida</taxon>
        <taxon>Mytiloidea</taxon>
        <taxon>Mytilidae</taxon>
        <taxon>Mytilinae</taxon>
        <taxon>Mytilus</taxon>
    </lineage>
</organism>
<accession>A0A8B6F8Q4</accession>
<dbReference type="OrthoDB" id="10571501at2759"/>
<dbReference type="EMBL" id="UYJE01006409">
    <property type="protein sequence ID" value="VDI45802.1"/>
    <property type="molecule type" value="Genomic_DNA"/>
</dbReference>
<evidence type="ECO:0000313" key="3">
    <source>
        <dbReference type="Proteomes" id="UP000596742"/>
    </source>
</evidence>
<keyword evidence="3" id="KW-1185">Reference proteome</keyword>
<dbReference type="Proteomes" id="UP000596742">
    <property type="component" value="Unassembled WGS sequence"/>
</dbReference>
<evidence type="ECO:0000313" key="2">
    <source>
        <dbReference type="EMBL" id="VDI45802.1"/>
    </source>
</evidence>
<protein>
    <recommendedName>
        <fullName evidence="1">PiggyBac transposable element-derived protein 4 C-terminal zinc-finger domain-containing protein</fullName>
    </recommendedName>
</protein>
<name>A0A8B6F8Q4_MYTGA</name>
<gene>
    <name evidence="2" type="ORF">MGAL_10B071237</name>
</gene>
<dbReference type="AlphaFoldDB" id="A0A8B6F8Q4"/>
<comment type="caution">
    <text evidence="2">The sequence shown here is derived from an EMBL/GenBank/DDBJ whole genome shotgun (WGS) entry which is preliminary data.</text>
</comment>
<feature type="domain" description="PiggyBac transposable element-derived protein 4 C-terminal zinc-finger" evidence="1">
    <location>
        <begin position="134"/>
        <end position="191"/>
    </location>
</feature>